<dbReference type="InterPro" id="IPR050680">
    <property type="entry name" value="YpeA/RimI_acetyltransf"/>
</dbReference>
<dbReference type="EMBL" id="LR215729">
    <property type="protein sequence ID" value="VEV97616.1"/>
    <property type="molecule type" value="Genomic_DNA"/>
</dbReference>
<feature type="domain" description="N-acetyltransferase" evidence="3">
    <location>
        <begin position="2"/>
        <end position="159"/>
    </location>
</feature>
<dbReference type="Gene3D" id="3.40.630.30">
    <property type="match status" value="1"/>
</dbReference>
<dbReference type="AlphaFoldDB" id="A0A653E6H5"/>
<dbReference type="RefSeq" id="WP_069901173.1">
    <property type="nucleotide sequence ID" value="NZ_LR215729.2"/>
</dbReference>
<keyword evidence="2" id="KW-0012">Acyltransferase</keyword>
<reference evidence="4" key="1">
    <citation type="submission" date="2019-02" db="EMBL/GenBank/DDBJ databases">
        <authorList>
            <consortium name="Genoscope - CEA"/>
            <person name="William W."/>
        </authorList>
    </citation>
    <scope>NUCLEOTIDE SEQUENCE [LARGE SCALE GENOMIC DNA]</scope>
    <source>
        <strain evidence="4">YSy11</strain>
    </source>
</reference>
<evidence type="ECO:0000313" key="4">
    <source>
        <dbReference type="EMBL" id="VEV97616.1"/>
    </source>
</evidence>
<accession>A0A653E6H5</accession>
<dbReference type="InterPro" id="IPR000182">
    <property type="entry name" value="GNAT_dom"/>
</dbReference>
<dbReference type="Pfam" id="PF00583">
    <property type="entry name" value="Acetyltransf_1"/>
    <property type="match status" value="1"/>
</dbReference>
<dbReference type="GO" id="GO:0016747">
    <property type="term" value="F:acyltransferase activity, transferring groups other than amino-acyl groups"/>
    <property type="evidence" value="ECO:0007669"/>
    <property type="project" value="InterPro"/>
</dbReference>
<dbReference type="PROSITE" id="PS51186">
    <property type="entry name" value="GNAT"/>
    <property type="match status" value="1"/>
</dbReference>
<sequence length="159" mass="17292">MSRIVRADLSLPAHADALIFLLNEYAKDDMGGKQELDEAVKQNLAITLAKRPGTHVVMAFVEDAPAALLISFEGFSTFACKPLLNIHDVVVLQQFRGRGLSKQLLAEAEKIAVEQGCCKLTLEVLQGNHIAQAAYTAFGFSGYELSPETGKAMSWQKAI</sequence>
<evidence type="ECO:0000256" key="1">
    <source>
        <dbReference type="ARBA" id="ARBA00022679"/>
    </source>
</evidence>
<dbReference type="InterPro" id="IPR016181">
    <property type="entry name" value="Acyl_CoA_acyltransferase"/>
</dbReference>
<evidence type="ECO:0000256" key="2">
    <source>
        <dbReference type="ARBA" id="ARBA00023315"/>
    </source>
</evidence>
<protein>
    <submittedName>
        <fullName evidence="4">GNAT family N-acetyltransferase</fullName>
    </submittedName>
</protein>
<proteinExistence type="predicted"/>
<dbReference type="CDD" id="cd04301">
    <property type="entry name" value="NAT_SF"/>
    <property type="match status" value="1"/>
</dbReference>
<name>A0A653E6H5_9PSED</name>
<keyword evidence="1 4" id="KW-0808">Transferase</keyword>
<organism evidence="4">
    <name type="scientific">Pseudomonas marincola</name>
    <dbReference type="NCBI Taxonomy" id="437900"/>
    <lineage>
        <taxon>Bacteria</taxon>
        <taxon>Pseudomonadati</taxon>
        <taxon>Pseudomonadota</taxon>
        <taxon>Gammaproteobacteria</taxon>
        <taxon>Pseudomonadales</taxon>
        <taxon>Pseudomonadaceae</taxon>
        <taxon>Pseudomonas</taxon>
    </lineage>
</organism>
<dbReference type="PANTHER" id="PTHR43420">
    <property type="entry name" value="ACETYLTRANSFERASE"/>
    <property type="match status" value="1"/>
</dbReference>
<dbReference type="SUPFAM" id="SSF55729">
    <property type="entry name" value="Acyl-CoA N-acyltransferases (Nat)"/>
    <property type="match status" value="1"/>
</dbReference>
<dbReference type="PANTHER" id="PTHR43420:SF44">
    <property type="entry name" value="ACETYLTRANSFERASE YPEA"/>
    <property type="match status" value="1"/>
</dbReference>
<evidence type="ECO:0000259" key="3">
    <source>
        <dbReference type="PROSITE" id="PS51186"/>
    </source>
</evidence>
<gene>
    <name evidence="4" type="ORF">PMYSY11_2571</name>
</gene>